<dbReference type="Gramene" id="XM_028382855.1">
    <property type="protein sequence ID" value="XP_028238656.1"/>
    <property type="gene ID" value="LOC114417810"/>
</dbReference>
<name>A0A0B2SF49_GLYSO</name>
<dbReference type="EMBL" id="QZWG01000007">
    <property type="protein sequence ID" value="RZC03051.1"/>
    <property type="molecule type" value="Genomic_DNA"/>
</dbReference>
<dbReference type="Proteomes" id="UP000289340">
    <property type="component" value="Chromosome 7"/>
</dbReference>
<keyword evidence="1" id="KW-0472">Membrane</keyword>
<accession>A0A0B2SF49</accession>
<evidence type="ECO:0000313" key="3">
    <source>
        <dbReference type="EMBL" id="RZC03051.1"/>
    </source>
</evidence>
<gene>
    <name evidence="3" type="ORF">D0Y65_017927</name>
    <name evidence="2" type="ORF">glysoja_048008</name>
</gene>
<organism evidence="2">
    <name type="scientific">Glycine soja</name>
    <name type="common">Wild soybean</name>
    <dbReference type="NCBI Taxonomy" id="3848"/>
    <lineage>
        <taxon>Eukaryota</taxon>
        <taxon>Viridiplantae</taxon>
        <taxon>Streptophyta</taxon>
        <taxon>Embryophyta</taxon>
        <taxon>Tracheophyta</taxon>
        <taxon>Spermatophyta</taxon>
        <taxon>Magnoliopsida</taxon>
        <taxon>eudicotyledons</taxon>
        <taxon>Gunneridae</taxon>
        <taxon>Pentapetalae</taxon>
        <taxon>rosids</taxon>
        <taxon>fabids</taxon>
        <taxon>Fabales</taxon>
        <taxon>Fabaceae</taxon>
        <taxon>Papilionoideae</taxon>
        <taxon>50 kb inversion clade</taxon>
        <taxon>NPAAA clade</taxon>
        <taxon>indigoferoid/millettioid clade</taxon>
        <taxon>Phaseoleae</taxon>
        <taxon>Glycine</taxon>
        <taxon>Glycine subgen. Soja</taxon>
    </lineage>
</organism>
<keyword evidence="1" id="KW-0812">Transmembrane</keyword>
<evidence type="ECO:0000256" key="1">
    <source>
        <dbReference type="SAM" id="Phobius"/>
    </source>
</evidence>
<dbReference type="PANTHER" id="PTHR34115:SF16">
    <property type="entry name" value="PROTEIN, PUTATIVE-RELATED"/>
    <property type="match status" value="1"/>
</dbReference>
<keyword evidence="4" id="KW-1185">Reference proteome</keyword>
<protein>
    <submittedName>
        <fullName evidence="2">Uncharacterized protein</fullName>
    </submittedName>
</protein>
<reference evidence="2" key="1">
    <citation type="submission" date="2014-07" db="EMBL/GenBank/DDBJ databases">
        <title>Identification of a novel salt tolerance gene in wild soybean by whole-genome sequencing.</title>
        <authorList>
            <person name="Lam H.-M."/>
            <person name="Qi X."/>
            <person name="Li M.-W."/>
            <person name="Liu X."/>
            <person name="Xie M."/>
            <person name="Ni M."/>
            <person name="Xu X."/>
        </authorList>
    </citation>
    <scope>NUCLEOTIDE SEQUENCE [LARGE SCALE GENOMIC DNA]</scope>
    <source>
        <tissue evidence="2">Root</tissue>
    </source>
</reference>
<dbReference type="AlphaFoldDB" id="A0A0B2SF49"/>
<proteinExistence type="predicted"/>
<sequence length="151" mass="16932">MPVPNSTHFTSMRDQVDNLFKELKEIHDKFLALMISLVAAKNSDTGNSLFAKQHKLMMSLVLALVLYSFLATLGTILHTHNYRNTNLLLPIITCAMLMLGSVVSILALSFISSTLAWMTLAIWVGIFTLIAHEYGALKKIKSWIKGHITWD</sequence>
<feature type="transmembrane region" description="Helical" evidence="1">
    <location>
        <begin position="88"/>
        <end position="111"/>
    </location>
</feature>
<dbReference type="Proteomes" id="UP000053555">
    <property type="component" value="Unassembled WGS sequence"/>
</dbReference>
<dbReference type="PANTHER" id="PTHR34115">
    <property type="entry name" value="PROTEIN, PUTATIVE-RELATED"/>
    <property type="match status" value="1"/>
</dbReference>
<reference evidence="3 4" key="2">
    <citation type="submission" date="2018-09" db="EMBL/GenBank/DDBJ databases">
        <title>A high-quality reference genome of wild soybean provides a powerful tool to mine soybean genomes.</title>
        <authorList>
            <person name="Xie M."/>
            <person name="Chung C.Y.L."/>
            <person name="Li M.-W."/>
            <person name="Wong F.-L."/>
            <person name="Chan T.-F."/>
            <person name="Lam H.-M."/>
        </authorList>
    </citation>
    <scope>NUCLEOTIDE SEQUENCE [LARGE SCALE GENOMIC DNA]</scope>
    <source>
        <strain evidence="4">cv. W05</strain>
        <tissue evidence="3">Hypocotyl of etiolated seedlings</tissue>
    </source>
</reference>
<dbReference type="EMBL" id="KN643962">
    <property type="protein sequence ID" value="KHN42899.1"/>
    <property type="molecule type" value="Genomic_DNA"/>
</dbReference>
<dbReference type="InterPro" id="IPR053258">
    <property type="entry name" value="Ca-permeable_cation_channel"/>
</dbReference>
<evidence type="ECO:0000313" key="2">
    <source>
        <dbReference type="EMBL" id="KHN42899.1"/>
    </source>
</evidence>
<feature type="transmembrane region" description="Helical" evidence="1">
    <location>
        <begin position="56"/>
        <end position="76"/>
    </location>
</feature>
<evidence type="ECO:0000313" key="4">
    <source>
        <dbReference type="Proteomes" id="UP000289340"/>
    </source>
</evidence>
<feature type="transmembrane region" description="Helical" evidence="1">
    <location>
        <begin position="117"/>
        <end position="137"/>
    </location>
</feature>
<keyword evidence="1" id="KW-1133">Transmembrane helix</keyword>